<dbReference type="Proteomes" id="UP000269721">
    <property type="component" value="Unassembled WGS sequence"/>
</dbReference>
<evidence type="ECO:0000313" key="2">
    <source>
        <dbReference type="EMBL" id="RKO92689.1"/>
    </source>
</evidence>
<gene>
    <name evidence="2" type="ORF">BDK51DRAFT_50628</name>
</gene>
<reference evidence="3" key="1">
    <citation type="journal article" date="2018" name="Nat. Microbiol.">
        <title>Leveraging single-cell genomics to expand the fungal tree of life.</title>
        <authorList>
            <person name="Ahrendt S.R."/>
            <person name="Quandt C.A."/>
            <person name="Ciobanu D."/>
            <person name="Clum A."/>
            <person name="Salamov A."/>
            <person name="Andreopoulos B."/>
            <person name="Cheng J.F."/>
            <person name="Woyke T."/>
            <person name="Pelin A."/>
            <person name="Henrissat B."/>
            <person name="Reynolds N.K."/>
            <person name="Benny G.L."/>
            <person name="Smith M.E."/>
            <person name="James T.Y."/>
            <person name="Grigoriev I.V."/>
        </authorList>
    </citation>
    <scope>NUCLEOTIDE SEQUENCE [LARGE SCALE GENOMIC DNA]</scope>
</reference>
<proteinExistence type="predicted"/>
<accession>A0A4P9WII7</accession>
<evidence type="ECO:0000256" key="1">
    <source>
        <dbReference type="SAM" id="MobiDB-lite"/>
    </source>
</evidence>
<evidence type="ECO:0000313" key="3">
    <source>
        <dbReference type="Proteomes" id="UP000269721"/>
    </source>
</evidence>
<sequence>MASERVPILTRTPPRPHSLLALALPLAHLWALRQHIRPSVQSLWSGHVLVHDGDGRRFRDEPLGARELGARVTRDFAEPIDVGPVLETLDVGGEGTGVDPHRLAMVIKWSNLTANSPPSSSTPTTRAVDDEHIREAADHHVEEIQSLADVVVRAAEFAADGVVHVLVDTAAMTSKLSDGHAGRPRNGIHSRVNVVKWKYAKALGRMRKCTNNLLISIITEYKQGNLRGTTHPEPTPSPPSCAPKCEASLRRGVAFGPRREIEFAMARTTQKGLRNARFFLFLKKVASLQVADEVKRASRTSSVRIEVLWTGNSTVAPPASDTRKSNTTPRFPLLRPQTSSTSRCLKPRAGSAAAPA</sequence>
<name>A0A4P9WII7_9FUNG</name>
<dbReference type="AlphaFoldDB" id="A0A4P9WII7"/>
<dbReference type="EMBL" id="KZ994535">
    <property type="protein sequence ID" value="RKO92689.1"/>
    <property type="molecule type" value="Genomic_DNA"/>
</dbReference>
<feature type="region of interest" description="Disordered" evidence="1">
    <location>
        <begin position="313"/>
        <end position="356"/>
    </location>
</feature>
<organism evidence="2 3">
    <name type="scientific">Blyttiomyces helicus</name>
    <dbReference type="NCBI Taxonomy" id="388810"/>
    <lineage>
        <taxon>Eukaryota</taxon>
        <taxon>Fungi</taxon>
        <taxon>Fungi incertae sedis</taxon>
        <taxon>Chytridiomycota</taxon>
        <taxon>Chytridiomycota incertae sedis</taxon>
        <taxon>Chytridiomycetes</taxon>
        <taxon>Chytridiomycetes incertae sedis</taxon>
        <taxon>Blyttiomyces</taxon>
    </lineage>
</organism>
<keyword evidence="3" id="KW-1185">Reference proteome</keyword>
<protein>
    <submittedName>
        <fullName evidence="2">Uncharacterized protein</fullName>
    </submittedName>
</protein>